<comment type="caution">
    <text evidence="4">The sequence shown here is derived from an EMBL/GenBank/DDBJ whole genome shotgun (WGS) entry which is preliminary data.</text>
</comment>
<accession>A0AAX2CMR1</accession>
<sequence>MLSSEGYRERTISDYRMFWAEFIQIIERQFITDVTKEDMRKYVNHLLNERKLSPVTVNIRLSAIRAIFNRENNLVT</sequence>
<dbReference type="GO" id="GO:0015074">
    <property type="term" value="P:DNA integration"/>
    <property type="evidence" value="ECO:0007669"/>
    <property type="project" value="InterPro"/>
</dbReference>
<reference evidence="4 5" key="1">
    <citation type="submission" date="2016-08" db="EMBL/GenBank/DDBJ databases">
        <authorList>
            <person name="Loux V."/>
            <person name="Rue O."/>
        </authorList>
    </citation>
    <scope>NUCLEOTIDE SEQUENCE [LARGE SCALE GENOMIC DNA]</scope>
    <source>
        <strain evidence="4 5">AFSSA_08CEB44bac</strain>
    </source>
</reference>
<keyword evidence="1 2" id="KW-0238">DNA-binding</keyword>
<dbReference type="EMBL" id="FMIK01000060">
    <property type="protein sequence ID" value="SCM05788.1"/>
    <property type="molecule type" value="Genomic_DNA"/>
</dbReference>
<dbReference type="InterPro" id="IPR004107">
    <property type="entry name" value="Integrase_SAM-like_N"/>
</dbReference>
<dbReference type="InterPro" id="IPR044068">
    <property type="entry name" value="CB"/>
</dbReference>
<dbReference type="Pfam" id="PF13495">
    <property type="entry name" value="Phage_int_SAM_4"/>
    <property type="match status" value="1"/>
</dbReference>
<dbReference type="InterPro" id="IPR011010">
    <property type="entry name" value="DNA_brk_join_enz"/>
</dbReference>
<dbReference type="SUPFAM" id="SSF56349">
    <property type="entry name" value="DNA breaking-rejoining enzymes"/>
    <property type="match status" value="1"/>
</dbReference>
<proteinExistence type="predicted"/>
<dbReference type="AlphaFoldDB" id="A0AAX2CMR1"/>
<dbReference type="PROSITE" id="PS51900">
    <property type="entry name" value="CB"/>
    <property type="match status" value="1"/>
</dbReference>
<evidence type="ECO:0000256" key="1">
    <source>
        <dbReference type="ARBA" id="ARBA00023125"/>
    </source>
</evidence>
<gene>
    <name evidence="4" type="ORF">BCB44BAC_04140</name>
</gene>
<organism evidence="4 5">
    <name type="scientific">Bacillus cytotoxicus</name>
    <dbReference type="NCBI Taxonomy" id="580165"/>
    <lineage>
        <taxon>Bacteria</taxon>
        <taxon>Bacillati</taxon>
        <taxon>Bacillota</taxon>
        <taxon>Bacilli</taxon>
        <taxon>Bacillales</taxon>
        <taxon>Bacillaceae</taxon>
        <taxon>Bacillus</taxon>
        <taxon>Bacillus cereus group</taxon>
    </lineage>
</organism>
<dbReference type="GO" id="GO:0003677">
    <property type="term" value="F:DNA binding"/>
    <property type="evidence" value="ECO:0007669"/>
    <property type="project" value="UniProtKB-UniRule"/>
</dbReference>
<dbReference type="Gene3D" id="1.10.150.130">
    <property type="match status" value="1"/>
</dbReference>
<feature type="domain" description="Core-binding (CB)" evidence="3">
    <location>
        <begin position="1"/>
        <end position="72"/>
    </location>
</feature>
<evidence type="ECO:0000313" key="5">
    <source>
        <dbReference type="Proteomes" id="UP000242164"/>
    </source>
</evidence>
<evidence type="ECO:0000259" key="3">
    <source>
        <dbReference type="PROSITE" id="PS51900"/>
    </source>
</evidence>
<name>A0AAX2CMR1_9BACI</name>
<evidence type="ECO:0000313" key="4">
    <source>
        <dbReference type="EMBL" id="SCM05788.1"/>
    </source>
</evidence>
<dbReference type="Proteomes" id="UP000242164">
    <property type="component" value="Unassembled WGS sequence"/>
</dbReference>
<evidence type="ECO:0000256" key="2">
    <source>
        <dbReference type="PROSITE-ProRule" id="PRU01248"/>
    </source>
</evidence>
<protein>
    <recommendedName>
        <fullName evidence="3">Core-binding (CB) domain-containing protein</fullName>
    </recommendedName>
</protein>
<dbReference type="InterPro" id="IPR010998">
    <property type="entry name" value="Integrase_recombinase_N"/>
</dbReference>